<dbReference type="PROSITE" id="PS51120">
    <property type="entry name" value="LDLRB"/>
    <property type="match status" value="3"/>
</dbReference>
<protein>
    <submittedName>
        <fullName evidence="16">Low-density lipoprotein receptor-related protein 6</fullName>
    </submittedName>
</protein>
<evidence type="ECO:0000313" key="14">
    <source>
        <dbReference type="EMBL" id="VDN89875.1"/>
    </source>
</evidence>
<dbReference type="InterPro" id="IPR023415">
    <property type="entry name" value="LDLR_class-A_CS"/>
</dbReference>
<feature type="repeat" description="LDL-receptor class B" evidence="11">
    <location>
        <begin position="501"/>
        <end position="546"/>
    </location>
</feature>
<keyword evidence="3" id="KW-0254">Endocytosis</keyword>
<dbReference type="SMART" id="SM00181">
    <property type="entry name" value="EGF"/>
    <property type="match status" value="4"/>
</dbReference>
<dbReference type="InterPro" id="IPR050778">
    <property type="entry name" value="Cueball_EGF_LRP_Nidogen"/>
</dbReference>
<dbReference type="WBParaSite" id="BPAG_0000872701-mRNA-1">
    <property type="protein sequence ID" value="BPAG_0000872701-mRNA-1"/>
    <property type="gene ID" value="BPAG_0000872701"/>
</dbReference>
<dbReference type="Gene3D" id="4.10.400.10">
    <property type="entry name" value="Low-density Lipoprotein Receptor"/>
    <property type="match status" value="3"/>
</dbReference>
<evidence type="ECO:0000256" key="11">
    <source>
        <dbReference type="PROSITE-ProRule" id="PRU00461"/>
    </source>
</evidence>
<dbReference type="InterPro" id="IPR000033">
    <property type="entry name" value="LDLR_classB_rpt"/>
</dbReference>
<feature type="repeat" description="LDL-receptor class B" evidence="11">
    <location>
        <begin position="547"/>
        <end position="589"/>
    </location>
</feature>
<feature type="region of interest" description="Disordered" evidence="12">
    <location>
        <begin position="1660"/>
        <end position="1699"/>
    </location>
</feature>
<evidence type="ECO:0000256" key="12">
    <source>
        <dbReference type="SAM" id="MobiDB-lite"/>
    </source>
</evidence>
<feature type="domain" description="EGF-like" evidence="13">
    <location>
        <begin position="1328"/>
        <end position="1367"/>
    </location>
</feature>
<comment type="caution">
    <text evidence="10">Lacks conserved residue(s) required for the propagation of feature annotation.</text>
</comment>
<feature type="repeat" description="LDL-receptor class B" evidence="11">
    <location>
        <begin position="458"/>
        <end position="500"/>
    </location>
</feature>
<evidence type="ECO:0000256" key="6">
    <source>
        <dbReference type="ARBA" id="ARBA00023136"/>
    </source>
</evidence>
<dbReference type="SMART" id="SM00192">
    <property type="entry name" value="LDLa"/>
    <property type="match status" value="3"/>
</dbReference>
<keyword evidence="5" id="KW-0677">Repeat</keyword>
<feature type="domain" description="EGF-like" evidence="13">
    <location>
        <begin position="322"/>
        <end position="361"/>
    </location>
</feature>
<dbReference type="SMART" id="SM00135">
    <property type="entry name" value="LY"/>
    <property type="match status" value="11"/>
</dbReference>
<keyword evidence="7 10" id="KW-1015">Disulfide bond</keyword>
<dbReference type="InterPro" id="IPR011042">
    <property type="entry name" value="6-blade_b-propeller_TolB-like"/>
</dbReference>
<dbReference type="GO" id="GO:0017147">
    <property type="term" value="F:Wnt-protein binding"/>
    <property type="evidence" value="ECO:0007669"/>
    <property type="project" value="TreeGrafter"/>
</dbReference>
<keyword evidence="4" id="KW-0732">Signal</keyword>
<dbReference type="GO" id="GO:0060070">
    <property type="term" value="P:canonical Wnt signaling pathway"/>
    <property type="evidence" value="ECO:0007669"/>
    <property type="project" value="TreeGrafter"/>
</dbReference>
<dbReference type="CDD" id="cd00112">
    <property type="entry name" value="LDLa"/>
    <property type="match status" value="1"/>
</dbReference>
<keyword evidence="6" id="KW-0472">Membrane</keyword>
<dbReference type="PROSITE" id="PS01209">
    <property type="entry name" value="LDLRA_1"/>
    <property type="match status" value="2"/>
</dbReference>
<dbReference type="GO" id="GO:0005886">
    <property type="term" value="C:plasma membrane"/>
    <property type="evidence" value="ECO:0007669"/>
    <property type="project" value="TreeGrafter"/>
</dbReference>
<keyword evidence="8" id="KW-0675">Receptor</keyword>
<reference evidence="16" key="1">
    <citation type="submission" date="2016-04" db="UniProtKB">
        <authorList>
            <consortium name="WormBaseParasite"/>
        </authorList>
    </citation>
    <scope>IDENTIFICATION</scope>
</reference>
<evidence type="ECO:0000256" key="2">
    <source>
        <dbReference type="ARBA" id="ARBA00022536"/>
    </source>
</evidence>
<evidence type="ECO:0000313" key="15">
    <source>
        <dbReference type="Proteomes" id="UP000278627"/>
    </source>
</evidence>
<dbReference type="Gene3D" id="2.120.10.30">
    <property type="entry name" value="TolB, C-terminal domain"/>
    <property type="match status" value="4"/>
</dbReference>
<gene>
    <name evidence="14" type="ORF">BPAG_LOCUS8689</name>
</gene>
<evidence type="ECO:0000256" key="9">
    <source>
        <dbReference type="ARBA" id="ARBA00023180"/>
    </source>
</evidence>
<dbReference type="GO" id="GO:0006897">
    <property type="term" value="P:endocytosis"/>
    <property type="evidence" value="ECO:0007669"/>
    <property type="project" value="UniProtKB-KW"/>
</dbReference>
<accession>A0A0N4TK73</accession>
<dbReference type="SUPFAM" id="SSF57424">
    <property type="entry name" value="LDL receptor-like module"/>
    <property type="match status" value="2"/>
</dbReference>
<dbReference type="PANTHER" id="PTHR46513:SF13">
    <property type="entry name" value="EGF-LIKE DOMAIN-CONTAINING PROTEIN"/>
    <property type="match status" value="1"/>
</dbReference>
<dbReference type="FunFam" id="2.120.10.30:FF:000241">
    <property type="entry name" value="Low-density lipoprotein receptor-related protein 6"/>
    <property type="match status" value="1"/>
</dbReference>
<keyword evidence="15" id="KW-1185">Reference proteome</keyword>
<reference evidence="14 15" key="2">
    <citation type="submission" date="2018-11" db="EMBL/GenBank/DDBJ databases">
        <authorList>
            <consortium name="Pathogen Informatics"/>
        </authorList>
    </citation>
    <scope>NUCLEOTIDE SEQUENCE [LARGE SCALE GENOMIC DNA]</scope>
</reference>
<evidence type="ECO:0000256" key="4">
    <source>
        <dbReference type="ARBA" id="ARBA00022729"/>
    </source>
</evidence>
<keyword evidence="9" id="KW-0325">Glycoprotein</keyword>
<dbReference type="InterPro" id="IPR002172">
    <property type="entry name" value="LDrepeatLR_classA_rpt"/>
</dbReference>
<name>A0A0N4TK73_BRUPA</name>
<dbReference type="InterPro" id="IPR000742">
    <property type="entry name" value="EGF"/>
</dbReference>
<keyword evidence="2" id="KW-0245">EGF-like domain</keyword>
<evidence type="ECO:0000256" key="7">
    <source>
        <dbReference type="ARBA" id="ARBA00023157"/>
    </source>
</evidence>
<dbReference type="InterPro" id="IPR036055">
    <property type="entry name" value="LDL_receptor-like_sf"/>
</dbReference>
<sequence length="1775" mass="196746">MKANLFTIAMYYALIERAVLTKVPVLARQRKTITQLTLDIDKTVITSATEIVSGIDESFPVLIALDFSRNILAYMESWQRSSSGNIRVIALDNSTVPSYIQRSSGVAEETVTSLAIDWVTGKLYVGVETASIHNAGRIEVCPLDGQTTCAIALHSSFENLNSRVDALHSLVLDPVDGYMYWLNRVHKRIERAWMDGRHHDPHCFKDNTIGVVATSALTLEQVSRMLYYVRTRTSLDESQIWSCSLYDRESCRTVASKVNAFYLDVFSDYLIWTSVTNQNSGITVCEKMDCDRTTREMINSSGVEALVVFDEEVQPLKQSLNPCESKNGGCSHICVLIPGAPWRSCLCPVGVRLLQDRLTCSPNGIESLLYVATTSGLIFISLDTAHHTPLPLPNVASEIRDTKVVHIDFDPIDKKLFMIDGDMGVIRRCNPDGTGMEVFVEDSDKLVSDALAVDWLNRNLYWLDSNVAQIKMQSLSSKGRQIVISHGLKQPRGLALDPDGGYMFFSDWHESTSRIEKAWLDGSHRRVLVSLEKNAWPNGIVVDARHKRLYWAEGSRSFIKSVAVDGKLDVQVFAESVNHPYSLTILGNSLYCNSLYGRKISVFRVPRHNESVLNVQLSVVSDSVIFGQMGIRAVSLNHIPEGVSPCQTSNGGCSHICVKLPNGKRGCVCPVGYELQADNTTCIFPTAFLIYTQSPAVNTANSIMRISLETAPANNHRINIADMTSAPVSVDINQNSQRIFWSSEGRGRSIRSLLRSAFFNGSGLETVYEGNAVNYIAVDWITSNIYWCNMEQRRIEMVRGDGRRHRTIAWENIDPRYLVVHPLQRFLVFVNYYNRQKITINKIPLHGEQSGGQVIVQQLDTVNALAIDFESELLVWSELNERGGGVSISDFSGRNRVRLVYSEQLLPVALAVYNRQIYIANMNSNTIDLYSGHALTVLHDGVSHVSNLVVAHAQISKGESVCSLEKIMSWNGCVQNNGGCSDICVAVSGSLYNASAKCFCEDHFTFDDVGGKCLPPKHFLLVAVRGRFIRFNLRQADTGGVFWKNDPYSILSITDVGTPVSVGVDLFSANRSIYWIDSNDDKVIKRSSDLSQSMTHTITLSKHSNCAILFYLAVDEVGRQLFVSCAEHGLSHASSIHVWRIKNNDHLEYIGVVVSGRERSVVTDRPPYPRQIALFPRLNLLFYVDDAASIPVIVRCSLNGRQCVQWEAPNLMHTVKLYAFQINDRLYYTTANGLWSRDAHVFSDVRHHVKARPSDIDMVPINAKKLIIIAKNESQYDDLLLELMDDIPTVSLDELKWSTTSPFSVKHILALTVVGSIERDFYVNLNHTCAVSHCSHLCRVPRDSRKRHECLCPLGFGLQTPSETFCFKHTSCLHWQFKCDDGQKCIHAMAKCDGHYDCADGSDESSHWCGNIAFDKWPCDNRKASVARALVCNGAEDCADGSDEAHCRCANPLFYFDCTFGLNAALHPAECIRRELICNGINNCYAGQDEEKQLCAEFVATVTVATAISPSFELIIPLAVFFLALSIVSVCCCHLSKQRPLGQNLSHATTHSLPMNAEPLVLLSAHPDGTQIEFQLHTYSVGASSLYNALPPPNSRLSTDTISYLHSLNGSPSEKGSMLAAVSAAVAKANSRKFFAPPPSAASLSTYGVVKPAGMRVHLQHGGGGGTVSTRNRRKQRNHSRTVGITRTYSPPPSYSKVKTTRPVHIDTEMGCSGEESQQLQVPTNSRIISSIDSSSVESVGHVLLPSSNFISSVECTHQQHLLDYSSTSSDVSLG</sequence>
<dbReference type="PRINTS" id="PR00261">
    <property type="entry name" value="LDLRECEPTOR"/>
</dbReference>
<feature type="compositionally biased region" description="Basic residues" evidence="12">
    <location>
        <begin position="1671"/>
        <end position="1680"/>
    </location>
</feature>
<feature type="domain" description="EGF-like" evidence="13">
    <location>
        <begin position="645"/>
        <end position="683"/>
    </location>
</feature>
<evidence type="ECO:0000313" key="16">
    <source>
        <dbReference type="WBParaSite" id="BPAG_0000872701-mRNA-1"/>
    </source>
</evidence>
<dbReference type="PANTHER" id="PTHR46513">
    <property type="entry name" value="VITELLOGENIN RECEPTOR-LIKE PROTEIN-RELATED-RELATED"/>
    <property type="match status" value="1"/>
</dbReference>
<evidence type="ECO:0000256" key="3">
    <source>
        <dbReference type="ARBA" id="ARBA00022583"/>
    </source>
</evidence>
<proteinExistence type="predicted"/>
<feature type="domain" description="EGF-like" evidence="13">
    <location>
        <begin position="972"/>
        <end position="1014"/>
    </location>
</feature>
<dbReference type="EMBL" id="UZAD01013139">
    <property type="protein sequence ID" value="VDN89875.1"/>
    <property type="molecule type" value="Genomic_DNA"/>
</dbReference>
<dbReference type="GO" id="GO:0042813">
    <property type="term" value="F:Wnt receptor activity"/>
    <property type="evidence" value="ECO:0007669"/>
    <property type="project" value="TreeGrafter"/>
</dbReference>
<evidence type="ECO:0000256" key="8">
    <source>
        <dbReference type="ARBA" id="ARBA00023170"/>
    </source>
</evidence>
<comment type="subcellular location">
    <subcellularLocation>
        <location evidence="1">Membrane</location>
        <topology evidence="1">Single-pass membrane protein</topology>
    </subcellularLocation>
</comment>
<dbReference type="Proteomes" id="UP000278627">
    <property type="component" value="Unassembled WGS sequence"/>
</dbReference>
<dbReference type="PROSITE" id="PS50068">
    <property type="entry name" value="LDLRA_2"/>
    <property type="match status" value="3"/>
</dbReference>
<evidence type="ECO:0000256" key="10">
    <source>
        <dbReference type="PROSITE-ProRule" id="PRU00124"/>
    </source>
</evidence>
<evidence type="ECO:0000256" key="5">
    <source>
        <dbReference type="ARBA" id="ARBA00022737"/>
    </source>
</evidence>
<feature type="disulfide bond" evidence="10">
    <location>
        <begin position="1432"/>
        <end position="1447"/>
    </location>
</feature>
<dbReference type="Pfam" id="PF00058">
    <property type="entry name" value="Ldl_recept_b"/>
    <property type="match status" value="1"/>
</dbReference>
<dbReference type="Pfam" id="PF14670">
    <property type="entry name" value="FXa_inhibition"/>
    <property type="match status" value="2"/>
</dbReference>
<dbReference type="STRING" id="6280.A0A0N4TK73"/>
<evidence type="ECO:0000256" key="1">
    <source>
        <dbReference type="ARBA" id="ARBA00004167"/>
    </source>
</evidence>
<dbReference type="Pfam" id="PF00057">
    <property type="entry name" value="Ldl_recept_a"/>
    <property type="match status" value="2"/>
</dbReference>
<organism evidence="16">
    <name type="scientific">Brugia pahangi</name>
    <name type="common">Filarial nematode worm</name>
    <dbReference type="NCBI Taxonomy" id="6280"/>
    <lineage>
        <taxon>Eukaryota</taxon>
        <taxon>Metazoa</taxon>
        <taxon>Ecdysozoa</taxon>
        <taxon>Nematoda</taxon>
        <taxon>Chromadorea</taxon>
        <taxon>Rhabditida</taxon>
        <taxon>Spirurina</taxon>
        <taxon>Spiruromorpha</taxon>
        <taxon>Filarioidea</taxon>
        <taxon>Onchocercidae</taxon>
        <taxon>Brugia</taxon>
    </lineage>
</organism>
<dbReference type="SUPFAM" id="SSF57196">
    <property type="entry name" value="EGF/Laminin"/>
    <property type="match status" value="2"/>
</dbReference>
<dbReference type="SUPFAM" id="SSF63825">
    <property type="entry name" value="YWTD domain"/>
    <property type="match status" value="4"/>
</dbReference>
<evidence type="ECO:0000259" key="13">
    <source>
        <dbReference type="SMART" id="SM00181"/>
    </source>
</evidence>